<reference evidence="2" key="1">
    <citation type="submission" date="2022-11" db="UniProtKB">
        <authorList>
            <consortium name="WormBaseParasite"/>
        </authorList>
    </citation>
    <scope>IDENTIFICATION</scope>
</reference>
<evidence type="ECO:0000313" key="2">
    <source>
        <dbReference type="WBParaSite" id="ES5_v2.g17628.t1"/>
    </source>
</evidence>
<dbReference type="Proteomes" id="UP000887579">
    <property type="component" value="Unplaced"/>
</dbReference>
<evidence type="ECO:0000313" key="1">
    <source>
        <dbReference type="Proteomes" id="UP000887579"/>
    </source>
</evidence>
<dbReference type="WBParaSite" id="ES5_v2.g17628.t1">
    <property type="protein sequence ID" value="ES5_v2.g17628.t1"/>
    <property type="gene ID" value="ES5_v2.g17628"/>
</dbReference>
<organism evidence="1 2">
    <name type="scientific">Panagrolaimus sp. ES5</name>
    <dbReference type="NCBI Taxonomy" id="591445"/>
    <lineage>
        <taxon>Eukaryota</taxon>
        <taxon>Metazoa</taxon>
        <taxon>Ecdysozoa</taxon>
        <taxon>Nematoda</taxon>
        <taxon>Chromadorea</taxon>
        <taxon>Rhabditida</taxon>
        <taxon>Tylenchina</taxon>
        <taxon>Panagrolaimomorpha</taxon>
        <taxon>Panagrolaimoidea</taxon>
        <taxon>Panagrolaimidae</taxon>
        <taxon>Panagrolaimus</taxon>
    </lineage>
</organism>
<name>A0AC34FJM9_9BILA</name>
<protein>
    <submittedName>
        <fullName evidence="2">Uncharacterized protein</fullName>
    </submittedName>
</protein>
<proteinExistence type="predicted"/>
<accession>A0AC34FJM9</accession>
<sequence>MLNSTNESISTPLLLPPPSSSNDAVKEHKKKDKKEKHSKESRKEKKAVEEAPPVLEIIEEKINPAVEVAEDEEDKAAKEAKRQRKEEKKRQKAEKKQRKLEKKQRKEQHEESKEEKDVKVTQKIDSPGGDHLKLKLSFKKPVKPTEVAPSSLAPPSSPSPPPPQLKPEPAVFETPKLKFTISRNILPESSKKSKKEKDRNLKRESPKFERDPNLEAPPPKIPRVKIKLGGAPQNPATASSSSSVTAPIAIPSPPKIATTTSVAASTEVAPLAVVASFKKKISIIEKQMENSENTASLPLQQQPQVERPSMVGQPPTATIENVTAPPAKIRRVKKSKHGGSGFSDCSDVEETQVDLRLMTDRILSRCRD</sequence>